<keyword evidence="8" id="KW-1185">Reference proteome</keyword>
<dbReference type="PANTHER" id="PTHR13339:SF0">
    <property type="entry name" value="COP9 SIGNALOSOME COMPLEX SUBUNIT 8"/>
    <property type="match status" value="1"/>
</dbReference>
<accession>A0ABD3IIC2</accession>
<evidence type="ECO:0000259" key="6">
    <source>
        <dbReference type="Pfam" id="PF10075"/>
    </source>
</evidence>
<dbReference type="InterPro" id="IPR033205">
    <property type="entry name" value="COP9_CSN8"/>
</dbReference>
<dbReference type="Gene3D" id="1.25.40.990">
    <property type="match status" value="1"/>
</dbReference>
<protein>
    <recommendedName>
        <fullName evidence="6">CSN8/PSMD8/EIF3K domain-containing protein</fullName>
    </recommendedName>
</protein>
<evidence type="ECO:0000256" key="3">
    <source>
        <dbReference type="ARBA" id="ARBA00022490"/>
    </source>
</evidence>
<dbReference type="GO" id="GO:0005737">
    <property type="term" value="C:cytoplasm"/>
    <property type="evidence" value="ECO:0007669"/>
    <property type="project" value="UniProtKB-SubCell"/>
</dbReference>
<evidence type="ECO:0000256" key="5">
    <source>
        <dbReference type="ARBA" id="ARBA00023242"/>
    </source>
</evidence>
<sequence>MAAAVNGSVGGITAPGLSLVFEAIKSQRYTDLADLLDNLELEKAASGTGIPPDWPYAIHLLAHVIVDDLNSARFVWKRIPAPAKQNNPELAAAWNIVKCLWTHQHAAVHEALRSYSWSPEVQQVVSAIAEDYSRKVLKLLYTAYSTISVADAAGFLGMTEQEVINYTIEHGWTLDPVAKMLTVRPTVTTVEQKTDASQLQSLTEYVFHLEH</sequence>
<gene>
    <name evidence="7" type="ORF">R1sor_019944</name>
</gene>
<proteinExistence type="predicted"/>
<organism evidence="7 8">
    <name type="scientific">Riccia sorocarpa</name>
    <dbReference type="NCBI Taxonomy" id="122646"/>
    <lineage>
        <taxon>Eukaryota</taxon>
        <taxon>Viridiplantae</taxon>
        <taxon>Streptophyta</taxon>
        <taxon>Embryophyta</taxon>
        <taxon>Marchantiophyta</taxon>
        <taxon>Marchantiopsida</taxon>
        <taxon>Marchantiidae</taxon>
        <taxon>Marchantiales</taxon>
        <taxon>Ricciaceae</taxon>
        <taxon>Riccia</taxon>
    </lineage>
</organism>
<feature type="domain" description="CSN8/PSMD8/EIF3K" evidence="6">
    <location>
        <begin position="54"/>
        <end position="185"/>
    </location>
</feature>
<keyword evidence="3" id="KW-0963">Cytoplasm</keyword>
<comment type="subcellular location">
    <subcellularLocation>
        <location evidence="2">Cytoplasm</location>
    </subcellularLocation>
    <subcellularLocation>
        <location evidence="1">Nucleus</location>
    </subcellularLocation>
</comment>
<evidence type="ECO:0000313" key="8">
    <source>
        <dbReference type="Proteomes" id="UP001633002"/>
    </source>
</evidence>
<dbReference type="Pfam" id="PF10075">
    <property type="entry name" value="CSN8_PSD8_EIF3K"/>
    <property type="match status" value="1"/>
</dbReference>
<evidence type="ECO:0000256" key="4">
    <source>
        <dbReference type="ARBA" id="ARBA00022790"/>
    </source>
</evidence>
<evidence type="ECO:0000313" key="7">
    <source>
        <dbReference type="EMBL" id="KAL3701922.1"/>
    </source>
</evidence>
<evidence type="ECO:0000256" key="1">
    <source>
        <dbReference type="ARBA" id="ARBA00004123"/>
    </source>
</evidence>
<name>A0ABD3IIC2_9MARC</name>
<reference evidence="7 8" key="1">
    <citation type="submission" date="2024-09" db="EMBL/GenBank/DDBJ databases">
        <title>Chromosome-scale assembly of Riccia sorocarpa.</title>
        <authorList>
            <person name="Paukszto L."/>
        </authorList>
    </citation>
    <scope>NUCLEOTIDE SEQUENCE [LARGE SCALE GENOMIC DNA]</scope>
    <source>
        <strain evidence="7">LP-2024</strain>
        <tissue evidence="7">Aerial parts of the thallus</tissue>
    </source>
</reference>
<dbReference type="GO" id="GO:0008180">
    <property type="term" value="C:COP9 signalosome"/>
    <property type="evidence" value="ECO:0007669"/>
    <property type="project" value="UniProtKB-KW"/>
</dbReference>
<evidence type="ECO:0000256" key="2">
    <source>
        <dbReference type="ARBA" id="ARBA00004496"/>
    </source>
</evidence>
<keyword evidence="5" id="KW-0539">Nucleus</keyword>
<dbReference type="PANTHER" id="PTHR13339">
    <property type="entry name" value="COP9 SIGNALOSOME COMPLEX SUBUNIT 8"/>
    <property type="match status" value="1"/>
</dbReference>
<comment type="caution">
    <text evidence="7">The sequence shown here is derived from an EMBL/GenBank/DDBJ whole genome shotgun (WGS) entry which is preliminary data.</text>
</comment>
<dbReference type="AlphaFoldDB" id="A0ABD3IIC2"/>
<dbReference type="InterPro" id="IPR033464">
    <property type="entry name" value="CSN8_PSD8_EIF3K"/>
</dbReference>
<dbReference type="Proteomes" id="UP001633002">
    <property type="component" value="Unassembled WGS sequence"/>
</dbReference>
<keyword evidence="4" id="KW-0736">Signalosome</keyword>
<dbReference type="EMBL" id="JBJQOH010000001">
    <property type="protein sequence ID" value="KAL3701922.1"/>
    <property type="molecule type" value="Genomic_DNA"/>
</dbReference>